<feature type="region of interest" description="Disordered" evidence="1">
    <location>
        <begin position="258"/>
        <end position="284"/>
    </location>
</feature>
<keyword evidence="3" id="KW-1185">Reference proteome</keyword>
<feature type="compositionally biased region" description="Polar residues" evidence="1">
    <location>
        <begin position="274"/>
        <end position="284"/>
    </location>
</feature>
<dbReference type="AlphaFoldDB" id="A0A5B7EFK8"/>
<dbReference type="EMBL" id="VSRR010002569">
    <property type="protein sequence ID" value="MPC32127.1"/>
    <property type="molecule type" value="Genomic_DNA"/>
</dbReference>
<organism evidence="2 3">
    <name type="scientific">Portunus trituberculatus</name>
    <name type="common">Swimming crab</name>
    <name type="synonym">Neptunus trituberculatus</name>
    <dbReference type="NCBI Taxonomy" id="210409"/>
    <lineage>
        <taxon>Eukaryota</taxon>
        <taxon>Metazoa</taxon>
        <taxon>Ecdysozoa</taxon>
        <taxon>Arthropoda</taxon>
        <taxon>Crustacea</taxon>
        <taxon>Multicrustacea</taxon>
        <taxon>Malacostraca</taxon>
        <taxon>Eumalacostraca</taxon>
        <taxon>Eucarida</taxon>
        <taxon>Decapoda</taxon>
        <taxon>Pleocyemata</taxon>
        <taxon>Brachyura</taxon>
        <taxon>Eubrachyura</taxon>
        <taxon>Portunoidea</taxon>
        <taxon>Portunidae</taxon>
        <taxon>Portuninae</taxon>
        <taxon>Portunus</taxon>
    </lineage>
</organism>
<reference evidence="2 3" key="1">
    <citation type="submission" date="2019-05" db="EMBL/GenBank/DDBJ databases">
        <title>Another draft genome of Portunus trituberculatus and its Hox gene families provides insights of decapod evolution.</title>
        <authorList>
            <person name="Jeong J.-H."/>
            <person name="Song I."/>
            <person name="Kim S."/>
            <person name="Choi T."/>
            <person name="Kim D."/>
            <person name="Ryu S."/>
            <person name="Kim W."/>
        </authorList>
    </citation>
    <scope>NUCLEOTIDE SEQUENCE [LARGE SCALE GENOMIC DNA]</scope>
    <source>
        <tissue evidence="2">Muscle</tissue>
    </source>
</reference>
<comment type="caution">
    <text evidence="2">The sequence shown here is derived from an EMBL/GenBank/DDBJ whole genome shotgun (WGS) entry which is preliminary data.</text>
</comment>
<dbReference type="Proteomes" id="UP000324222">
    <property type="component" value="Unassembled WGS sequence"/>
</dbReference>
<protein>
    <submittedName>
        <fullName evidence="2">Uncharacterized protein</fullName>
    </submittedName>
</protein>
<name>A0A5B7EFK8_PORTR</name>
<evidence type="ECO:0000256" key="1">
    <source>
        <dbReference type="SAM" id="MobiDB-lite"/>
    </source>
</evidence>
<evidence type="ECO:0000313" key="2">
    <source>
        <dbReference type="EMBL" id="MPC32127.1"/>
    </source>
</evidence>
<gene>
    <name evidence="2" type="ORF">E2C01_025431</name>
</gene>
<proteinExistence type="predicted"/>
<evidence type="ECO:0000313" key="3">
    <source>
        <dbReference type="Proteomes" id="UP000324222"/>
    </source>
</evidence>
<accession>A0A5B7EFK8</accession>
<sequence>MAGAVRWWCWITGAAPDVVAPPIVYRKASNSMAFASACCTSTRSAPAGSPVDLQKHHKRVPSPSPLGSLGIHAAPAIPQTAPTVVVTHLAAASTPQPGTCCQNASSMNVVYDARWVAVMCARIFSTGPCWLTISLSTSALSLGKQLKLCLVHLPGHLSTKFCQFAQDRDSSCKPGRWQQRKVVESMFHFTFPMPTQPSSFTVFSIPAHCLPAFHCLSTLNQPWCVHAGIPLAKISPLASQTPDINCYDACPDNLNRSNGNSTTRHSSCPGDKVQGSNIQRKMKV</sequence>